<protein>
    <submittedName>
        <fullName evidence="7">NAD(P)/FAD-dependent oxidoreductase</fullName>
    </submittedName>
</protein>
<evidence type="ECO:0000256" key="4">
    <source>
        <dbReference type="ARBA" id="ARBA00023002"/>
    </source>
</evidence>
<organism evidence="7 8">
    <name type="scientific">Aquipuribacter nitratireducens</name>
    <dbReference type="NCBI Taxonomy" id="650104"/>
    <lineage>
        <taxon>Bacteria</taxon>
        <taxon>Bacillati</taxon>
        <taxon>Actinomycetota</taxon>
        <taxon>Actinomycetes</taxon>
        <taxon>Micrococcales</taxon>
        <taxon>Intrasporangiaceae</taxon>
        <taxon>Aquipuribacter</taxon>
    </lineage>
</organism>
<name>A0ABW0GLK2_9MICO</name>
<dbReference type="RefSeq" id="WP_340271452.1">
    <property type="nucleotide sequence ID" value="NZ_JBBEOG010000011.1"/>
</dbReference>
<keyword evidence="4" id="KW-0560">Oxidoreductase</keyword>
<keyword evidence="3" id="KW-0274">FAD</keyword>
<dbReference type="InterPro" id="IPR016156">
    <property type="entry name" value="FAD/NAD-linked_Rdtase_dimer_sf"/>
</dbReference>
<comment type="caution">
    <text evidence="7">The sequence shown here is derived from an EMBL/GenBank/DDBJ whole genome shotgun (WGS) entry which is preliminary data.</text>
</comment>
<evidence type="ECO:0000259" key="5">
    <source>
        <dbReference type="Pfam" id="PF07992"/>
    </source>
</evidence>
<dbReference type="Proteomes" id="UP001596122">
    <property type="component" value="Unassembled WGS sequence"/>
</dbReference>
<evidence type="ECO:0000313" key="7">
    <source>
        <dbReference type="EMBL" id="MFC5379995.1"/>
    </source>
</evidence>
<dbReference type="PANTHER" id="PTHR43557">
    <property type="entry name" value="APOPTOSIS-INDUCING FACTOR 1"/>
    <property type="match status" value="1"/>
</dbReference>
<dbReference type="InterPro" id="IPR023753">
    <property type="entry name" value="FAD/NAD-binding_dom"/>
</dbReference>
<dbReference type="PRINTS" id="PR00411">
    <property type="entry name" value="PNDRDTASEI"/>
</dbReference>
<comment type="cofactor">
    <cofactor evidence="1">
        <name>FAD</name>
        <dbReference type="ChEBI" id="CHEBI:57692"/>
    </cofactor>
</comment>
<evidence type="ECO:0000313" key="8">
    <source>
        <dbReference type="Proteomes" id="UP001596122"/>
    </source>
</evidence>
<dbReference type="SUPFAM" id="SSF55424">
    <property type="entry name" value="FAD/NAD-linked reductases, dimerisation (C-terminal) domain"/>
    <property type="match status" value="1"/>
</dbReference>
<dbReference type="Gene3D" id="3.30.390.30">
    <property type="match status" value="1"/>
</dbReference>
<dbReference type="Pfam" id="PF14759">
    <property type="entry name" value="Reductase_C"/>
    <property type="match status" value="1"/>
</dbReference>
<evidence type="ECO:0000256" key="3">
    <source>
        <dbReference type="ARBA" id="ARBA00022827"/>
    </source>
</evidence>
<feature type="domain" description="Reductase C-terminal" evidence="6">
    <location>
        <begin position="324"/>
        <end position="411"/>
    </location>
</feature>
<dbReference type="InterPro" id="IPR028202">
    <property type="entry name" value="Reductase_C"/>
</dbReference>
<evidence type="ECO:0000256" key="2">
    <source>
        <dbReference type="ARBA" id="ARBA00022630"/>
    </source>
</evidence>
<dbReference type="SUPFAM" id="SSF51905">
    <property type="entry name" value="FAD/NAD(P)-binding domain"/>
    <property type="match status" value="2"/>
</dbReference>
<gene>
    <name evidence="7" type="ORF">ACFPJ6_04250</name>
</gene>
<proteinExistence type="predicted"/>
<dbReference type="InterPro" id="IPR036188">
    <property type="entry name" value="FAD/NAD-bd_sf"/>
</dbReference>
<dbReference type="PANTHER" id="PTHR43557:SF2">
    <property type="entry name" value="RIESKE DOMAIN-CONTAINING PROTEIN-RELATED"/>
    <property type="match status" value="1"/>
</dbReference>
<accession>A0ABW0GLK2</accession>
<dbReference type="Gene3D" id="3.50.50.60">
    <property type="entry name" value="FAD/NAD(P)-binding domain"/>
    <property type="match status" value="2"/>
</dbReference>
<evidence type="ECO:0000256" key="1">
    <source>
        <dbReference type="ARBA" id="ARBA00001974"/>
    </source>
</evidence>
<keyword evidence="8" id="KW-1185">Reference proteome</keyword>
<feature type="domain" description="FAD/NAD(P)-binding" evidence="5">
    <location>
        <begin position="5"/>
        <end position="299"/>
    </location>
</feature>
<dbReference type="PRINTS" id="PR00368">
    <property type="entry name" value="FADPNR"/>
</dbReference>
<dbReference type="EMBL" id="JBHSLD010000004">
    <property type="protein sequence ID" value="MFC5379995.1"/>
    <property type="molecule type" value="Genomic_DNA"/>
</dbReference>
<dbReference type="InterPro" id="IPR050446">
    <property type="entry name" value="FAD-oxidoreductase/Apoptosis"/>
</dbReference>
<sequence>MSAQRHVIVGAGLAGAGAAAAIREADPDASITVLGEEAHEPYERPGLSKDYLQGESDADSLLVHDRGWYDEHDVTLRTGAHVDSIDRSAGEVVLADGERLGYDRLLLATGSAPRRLPVDGIDLDGVLTFRTREDSDAVKAAIASGDPLVVVGAGWIGLEVASAARAAGVDVTVVHDGSVPLGHVVGDVVGQRFAELARSAGVRLVDGTQVARVHGDGRVQEVELSDGQRVPASTVVLGVGITPRTELAEAAGLRVDDGVLVDGSFRTEDDAVFAVGDVARAHNAWVGEPVRLEHYAAASDGGPIAGRSMAGALREGEQWAKPPFFWSDQFGAGLEYRGWADPERHHVVLRASAPASETGTPWFAFWHDGGRLVAGLHVDGWDDADTVKDLVTSRAEVDVARLADPQVPLGDVRV</sequence>
<keyword evidence="2" id="KW-0285">Flavoprotein</keyword>
<reference evidence="8" key="1">
    <citation type="journal article" date="2019" name="Int. J. Syst. Evol. Microbiol.">
        <title>The Global Catalogue of Microorganisms (GCM) 10K type strain sequencing project: providing services to taxonomists for standard genome sequencing and annotation.</title>
        <authorList>
            <consortium name="The Broad Institute Genomics Platform"/>
            <consortium name="The Broad Institute Genome Sequencing Center for Infectious Disease"/>
            <person name="Wu L."/>
            <person name="Ma J."/>
        </authorList>
    </citation>
    <scope>NUCLEOTIDE SEQUENCE [LARGE SCALE GENOMIC DNA]</scope>
    <source>
        <strain evidence="8">CCUG 43114</strain>
    </source>
</reference>
<dbReference type="Pfam" id="PF07992">
    <property type="entry name" value="Pyr_redox_2"/>
    <property type="match status" value="1"/>
</dbReference>
<evidence type="ECO:0000259" key="6">
    <source>
        <dbReference type="Pfam" id="PF14759"/>
    </source>
</evidence>